<evidence type="ECO:0000256" key="2">
    <source>
        <dbReference type="ARBA" id="ARBA00023163"/>
    </source>
</evidence>
<evidence type="ECO:0000313" key="4">
    <source>
        <dbReference type="EMBL" id="MCF2527929.1"/>
    </source>
</evidence>
<dbReference type="PROSITE" id="PS51077">
    <property type="entry name" value="HTH_ICLR"/>
    <property type="match status" value="1"/>
</dbReference>
<dbReference type="PANTHER" id="PTHR30136:SF35">
    <property type="entry name" value="HTH-TYPE TRANSCRIPTIONAL REGULATOR RV1719"/>
    <property type="match status" value="1"/>
</dbReference>
<dbReference type="InterPro" id="IPR005471">
    <property type="entry name" value="Tscrpt_reg_IclR_N"/>
</dbReference>
<dbReference type="InterPro" id="IPR036388">
    <property type="entry name" value="WH-like_DNA-bd_sf"/>
</dbReference>
<dbReference type="SUPFAM" id="SSF46785">
    <property type="entry name" value="Winged helix' DNA-binding domain"/>
    <property type="match status" value="1"/>
</dbReference>
<organism evidence="4 5">
    <name type="scientific">Yinghuangia soli</name>
    <dbReference type="NCBI Taxonomy" id="2908204"/>
    <lineage>
        <taxon>Bacteria</taxon>
        <taxon>Bacillati</taxon>
        <taxon>Actinomycetota</taxon>
        <taxon>Actinomycetes</taxon>
        <taxon>Kitasatosporales</taxon>
        <taxon>Streptomycetaceae</taxon>
        <taxon>Yinghuangia</taxon>
    </lineage>
</organism>
<dbReference type="SUPFAM" id="SSF55781">
    <property type="entry name" value="GAF domain-like"/>
    <property type="match status" value="1"/>
</dbReference>
<gene>
    <name evidence="4" type="ORF">LZ495_11960</name>
</gene>
<dbReference type="Proteomes" id="UP001165378">
    <property type="component" value="Unassembled WGS sequence"/>
</dbReference>
<keyword evidence="1" id="KW-0805">Transcription regulation</keyword>
<dbReference type="InterPro" id="IPR036390">
    <property type="entry name" value="WH_DNA-bd_sf"/>
</dbReference>
<dbReference type="InterPro" id="IPR050707">
    <property type="entry name" value="HTH_MetabolicPath_Reg"/>
</dbReference>
<evidence type="ECO:0000313" key="5">
    <source>
        <dbReference type="Proteomes" id="UP001165378"/>
    </source>
</evidence>
<dbReference type="Pfam" id="PF09339">
    <property type="entry name" value="HTH_IclR"/>
    <property type="match status" value="1"/>
</dbReference>
<evidence type="ECO:0000256" key="1">
    <source>
        <dbReference type="ARBA" id="ARBA00023015"/>
    </source>
</evidence>
<comment type="caution">
    <text evidence="4">The sequence shown here is derived from an EMBL/GenBank/DDBJ whole genome shotgun (WGS) entry which is preliminary data.</text>
</comment>
<keyword evidence="5" id="KW-1185">Reference proteome</keyword>
<accession>A0AA41PXW0</accession>
<dbReference type="PANTHER" id="PTHR30136">
    <property type="entry name" value="HELIX-TURN-HELIX TRANSCRIPTIONAL REGULATOR, ICLR FAMILY"/>
    <property type="match status" value="1"/>
</dbReference>
<dbReference type="GO" id="GO:0003677">
    <property type="term" value="F:DNA binding"/>
    <property type="evidence" value="ECO:0007669"/>
    <property type="project" value="InterPro"/>
</dbReference>
<dbReference type="AlphaFoldDB" id="A0AA41PXW0"/>
<proteinExistence type="predicted"/>
<evidence type="ECO:0000259" key="3">
    <source>
        <dbReference type="PROSITE" id="PS51077"/>
    </source>
</evidence>
<name>A0AA41PXW0_9ACTN</name>
<dbReference type="GO" id="GO:0003700">
    <property type="term" value="F:DNA-binding transcription factor activity"/>
    <property type="evidence" value="ECO:0007669"/>
    <property type="project" value="TreeGrafter"/>
</dbReference>
<dbReference type="Gene3D" id="3.30.450.40">
    <property type="match status" value="2"/>
</dbReference>
<sequence length="234" mass="24737">MAAEPSPLSLTGRQPRAVRAALAVLEEVARAGPGVTARQLAGALGLAPATAYRVINLLVADEYLVRLPDLKGFALGRRVADLAVAALPPRPPLAARRCVTRLRGRTRWGVHLAVFVGDRICVVDPDPDHPPTDDRVLTARPQDSALGRLLLAERDDPRLAAADLARYVARGRIEQHGGTRPDRACLAVPIRDPVGGALVAGLAVSAPPERLAVPDPVLVHELDMCAAELAPLLA</sequence>
<dbReference type="RefSeq" id="WP_235052098.1">
    <property type="nucleotide sequence ID" value="NZ_JAKFHA010000005.1"/>
</dbReference>
<dbReference type="Gene3D" id="1.10.10.10">
    <property type="entry name" value="Winged helix-like DNA-binding domain superfamily/Winged helix DNA-binding domain"/>
    <property type="match status" value="1"/>
</dbReference>
<dbReference type="InterPro" id="IPR029016">
    <property type="entry name" value="GAF-like_dom_sf"/>
</dbReference>
<keyword evidence="2" id="KW-0804">Transcription</keyword>
<dbReference type="SMART" id="SM00346">
    <property type="entry name" value="HTH_ICLR"/>
    <property type="match status" value="1"/>
</dbReference>
<feature type="domain" description="HTH iclR-type" evidence="3">
    <location>
        <begin position="15"/>
        <end position="77"/>
    </location>
</feature>
<protein>
    <submittedName>
        <fullName evidence="4">Helix-turn-helix domain-containing protein</fullName>
    </submittedName>
</protein>
<reference evidence="4" key="1">
    <citation type="submission" date="2022-01" db="EMBL/GenBank/DDBJ databases">
        <title>Genome-Based Taxonomic Classification of the Phylum Actinobacteria.</title>
        <authorList>
            <person name="Gao Y."/>
        </authorList>
    </citation>
    <scope>NUCLEOTIDE SEQUENCE</scope>
    <source>
        <strain evidence="4">KLBMP 8922</strain>
    </source>
</reference>
<dbReference type="EMBL" id="JAKFHA010000005">
    <property type="protein sequence ID" value="MCF2527929.1"/>
    <property type="molecule type" value="Genomic_DNA"/>
</dbReference>
<dbReference type="GO" id="GO:0045892">
    <property type="term" value="P:negative regulation of DNA-templated transcription"/>
    <property type="evidence" value="ECO:0007669"/>
    <property type="project" value="TreeGrafter"/>
</dbReference>